<evidence type="ECO:0000313" key="4">
    <source>
        <dbReference type="EMBL" id="KOG36761.1"/>
    </source>
</evidence>
<name>A0A0L8LFE1_STRVR</name>
<protein>
    <submittedName>
        <fullName evidence="4">Esterase</fullName>
    </submittedName>
</protein>
<proteinExistence type="predicted"/>
<dbReference type="InterPro" id="IPR049492">
    <property type="entry name" value="BD-FAE-like_dom"/>
</dbReference>
<organism evidence="4 5">
    <name type="scientific">Streptomyces viridochromogenes</name>
    <dbReference type="NCBI Taxonomy" id="1938"/>
    <lineage>
        <taxon>Bacteria</taxon>
        <taxon>Bacillati</taxon>
        <taxon>Actinomycetota</taxon>
        <taxon>Actinomycetes</taxon>
        <taxon>Kitasatosporales</taxon>
        <taxon>Streptomycetaceae</taxon>
        <taxon>Streptomyces</taxon>
    </lineage>
</organism>
<dbReference type="OrthoDB" id="9773549at2"/>
<feature type="domain" description="BD-FAE-like" evidence="3">
    <location>
        <begin position="342"/>
        <end position="436"/>
    </location>
</feature>
<dbReference type="InterPro" id="IPR029058">
    <property type="entry name" value="AB_hydrolase_fold"/>
</dbReference>
<accession>A0A0L8LFE1</accession>
<reference evidence="4 5" key="1">
    <citation type="submission" date="2015-06" db="EMBL/GenBank/DDBJ databases">
        <authorList>
            <person name="Hoefler B.C."/>
            <person name="Straight P.D."/>
        </authorList>
    </citation>
    <scope>NUCLEOTIDE SEQUENCE [LARGE SCALE GENOMIC DNA]</scope>
    <source>
        <strain evidence="4 5">NRRL 3427</strain>
    </source>
</reference>
<feature type="region of interest" description="Disordered" evidence="1">
    <location>
        <begin position="304"/>
        <end position="345"/>
    </location>
</feature>
<evidence type="ECO:0000256" key="1">
    <source>
        <dbReference type="SAM" id="MobiDB-lite"/>
    </source>
</evidence>
<dbReference type="SUPFAM" id="SSF53474">
    <property type="entry name" value="alpha/beta-Hydrolases"/>
    <property type="match status" value="2"/>
</dbReference>
<dbReference type="PANTHER" id="PTHR43194:SF2">
    <property type="entry name" value="PEROXISOMAL MEMBRANE PROTEIN LPX1"/>
    <property type="match status" value="1"/>
</dbReference>
<dbReference type="AlphaFoldDB" id="A0A0L8LFE1"/>
<dbReference type="Gene3D" id="3.40.50.1820">
    <property type="entry name" value="alpha/beta hydrolase"/>
    <property type="match status" value="2"/>
</dbReference>
<dbReference type="InterPro" id="IPR050228">
    <property type="entry name" value="Carboxylesterase_BioH"/>
</dbReference>
<feature type="compositionally biased region" description="Basic and acidic residues" evidence="1">
    <location>
        <begin position="312"/>
        <end position="331"/>
    </location>
</feature>
<comment type="caution">
    <text evidence="4">The sequence shown here is derived from an EMBL/GenBank/DDBJ whole genome shotgun (WGS) entry which is preliminary data.</text>
</comment>
<dbReference type="Pfam" id="PF12697">
    <property type="entry name" value="Abhydrolase_6"/>
    <property type="match status" value="1"/>
</dbReference>
<feature type="domain" description="AB hydrolase-1" evidence="2">
    <location>
        <begin position="4"/>
        <end position="250"/>
    </location>
</feature>
<dbReference type="Pfam" id="PF20434">
    <property type="entry name" value="BD-FAE"/>
    <property type="match status" value="1"/>
</dbReference>
<evidence type="ECO:0000313" key="5">
    <source>
        <dbReference type="Proteomes" id="UP000037023"/>
    </source>
</evidence>
<dbReference type="InterPro" id="IPR000073">
    <property type="entry name" value="AB_hydrolase_1"/>
</dbReference>
<evidence type="ECO:0000259" key="2">
    <source>
        <dbReference type="Pfam" id="PF12697"/>
    </source>
</evidence>
<dbReference type="Proteomes" id="UP000037023">
    <property type="component" value="Unassembled WGS sequence"/>
</dbReference>
<dbReference type="PANTHER" id="PTHR43194">
    <property type="entry name" value="HYDROLASE ALPHA/BETA FOLD FAMILY"/>
    <property type="match status" value="1"/>
</dbReference>
<evidence type="ECO:0000259" key="3">
    <source>
        <dbReference type="Pfam" id="PF20434"/>
    </source>
</evidence>
<dbReference type="GO" id="GO:0003824">
    <property type="term" value="F:catalytic activity"/>
    <property type="evidence" value="ECO:0007669"/>
    <property type="project" value="UniProtKB-ARBA"/>
</dbReference>
<sequence length="551" mass="58313">MTAFVLVSGPFTGGWVWEETADRLRAAGAEPYPATLTGMGDRRDEAGPGTDLETHIEDLVRLIDGIGAPEVVLVGHGYALHPVFGAADRRPERVARIVALDTGLPEDGRPAVGSVPDPEVRELLAYGTGGGDHEGGGDGGHGPVPPPTRETWRRWGSTEGIPAYAWERLERLAAPQPPATLTQPLRLTGAAGVLPVAGVLCTGNGSSIAMVEMLVESGPPQFRELADARVRFFELATGHWPMLSAPAELAGVLIDAAAGEGHRVGAAGHGHGPARVHEQPSHLLPFLMDLPEVPRERRGRIDLHFPDGAQHLPDDAQHLPDDADHLLDGADHLPATEGRAGADHPRPAVVFVHGGPVSPDQRPTPRDTPFFLGYGRYAASEGVIGVTLDHRLHGVADYPIAAEDLAEAVELVRADPRVDGERIALWFFSTGGLLAADWLAAPPPWLRCVAASYPALAPLPGWDAVEPRFRPVAAVGTADGPPVVLTRAGLEHPAFSATVREFLDAAGGRGADVEVVDVPHGRHGFELVDPTEESRAAVARAMAAVLDRLRD</sequence>
<dbReference type="PATRIC" id="fig|1938.6.peg.128"/>
<gene>
    <name evidence="4" type="ORF">ADK34_00590</name>
</gene>
<dbReference type="RefSeq" id="WP_033200892.1">
    <property type="nucleotide sequence ID" value="NZ_LGUP01000001.1"/>
</dbReference>
<dbReference type="EMBL" id="LGUP01000001">
    <property type="protein sequence ID" value="KOG36761.1"/>
    <property type="molecule type" value="Genomic_DNA"/>
</dbReference>